<evidence type="ECO:0000256" key="2">
    <source>
        <dbReference type="ARBA" id="ARBA00022448"/>
    </source>
</evidence>
<evidence type="ECO:0000256" key="5">
    <source>
        <dbReference type="ARBA" id="ARBA00023136"/>
    </source>
</evidence>
<keyword evidence="3 6" id="KW-0812">Transmembrane</keyword>
<feature type="signal peptide" evidence="7">
    <location>
        <begin position="1"/>
        <end position="25"/>
    </location>
</feature>
<keyword evidence="5 6" id="KW-0472">Membrane</keyword>
<dbReference type="Pfam" id="PF07690">
    <property type="entry name" value="MFS_1"/>
    <property type="match status" value="1"/>
</dbReference>
<dbReference type="SUPFAM" id="SSF103473">
    <property type="entry name" value="MFS general substrate transporter"/>
    <property type="match status" value="1"/>
</dbReference>
<comment type="subcellular location">
    <subcellularLocation>
        <location evidence="1">Membrane</location>
        <topology evidence="1">Multi-pass membrane protein</topology>
    </subcellularLocation>
</comment>
<feature type="transmembrane region" description="Helical" evidence="6">
    <location>
        <begin position="423"/>
        <end position="445"/>
    </location>
</feature>
<accession>A0ABM0JM12</accession>
<proteinExistence type="predicted"/>
<keyword evidence="4 6" id="KW-1133">Transmembrane helix</keyword>
<protein>
    <submittedName>
        <fullName evidence="9">Uncharacterized protein LOC101849368</fullName>
    </submittedName>
</protein>
<evidence type="ECO:0000256" key="3">
    <source>
        <dbReference type="ARBA" id="ARBA00022692"/>
    </source>
</evidence>
<evidence type="ECO:0000256" key="1">
    <source>
        <dbReference type="ARBA" id="ARBA00004141"/>
    </source>
</evidence>
<feature type="transmembrane region" description="Helical" evidence="6">
    <location>
        <begin position="111"/>
        <end position="131"/>
    </location>
</feature>
<gene>
    <name evidence="9" type="primary">LOC101849368</name>
</gene>
<dbReference type="PANTHER" id="PTHR43385">
    <property type="entry name" value="RIBOFLAVIN TRANSPORTER RIBJ"/>
    <property type="match status" value="1"/>
</dbReference>
<evidence type="ECO:0000256" key="7">
    <source>
        <dbReference type="SAM" id="SignalP"/>
    </source>
</evidence>
<feature type="transmembrane region" description="Helical" evidence="6">
    <location>
        <begin position="302"/>
        <end position="323"/>
    </location>
</feature>
<feature type="transmembrane region" description="Helical" evidence="6">
    <location>
        <begin position="367"/>
        <end position="385"/>
    </location>
</feature>
<keyword evidence="2" id="KW-0813">Transport</keyword>
<sequence length="481" mass="53164">MLLGIVTYDLGTLLGLWTVQHSVLAQTFTQGVMPGTGLGIILANSMDYTLAWPAGKHLGLVLTISTNTNFGATGINYIVSSFINPENHSPDLETDHTTYFTQEDVLDRTPYSFVLLSVTFLTIHMLGFLMIRLPSPTIFAQGVDDAESAVAEAKKDEEKYSLAAGQEIRVYHEGPLERTEEVLQMDKEQHQVLPNLAQGGSSHSYVQGKNNCDTAGHLEKSKFILPKLSGFFKRRPDEKTPLTSNRIERVVPETPEEETVLSLPAPSENDTEMTVPSKDRAKNTEKYPLNITASDAIRNKQFYVLFFCIAATEYNFILEASYYKLFAQNVIADDHFLSSIGTMAAISIFICKLLSGVAIDTFGLKNTYLAMLSTIAILSGFWYFTAFINKWFYSFWSCAYASFNFACYSSVTVATCKVFGSEYITTIFGLISVGGVIATLCLPYTTEVLLSCFGWFGAFTAASVFVVVAVILLAIIFPNIK</sequence>
<dbReference type="PANTHER" id="PTHR43385:SF1">
    <property type="entry name" value="RIBOFLAVIN TRANSPORTER RIBJ"/>
    <property type="match status" value="1"/>
</dbReference>
<feature type="transmembrane region" description="Helical" evidence="6">
    <location>
        <begin position="391"/>
        <end position="411"/>
    </location>
</feature>
<reference evidence="9" key="1">
    <citation type="submission" date="2025-08" db="UniProtKB">
        <authorList>
            <consortium name="RefSeq"/>
        </authorList>
    </citation>
    <scope>IDENTIFICATION</scope>
</reference>
<dbReference type="InterPro" id="IPR052983">
    <property type="entry name" value="MFS_Riboflavin_Transporter"/>
</dbReference>
<organism evidence="8 9">
    <name type="scientific">Aplysia californica</name>
    <name type="common">California sea hare</name>
    <dbReference type="NCBI Taxonomy" id="6500"/>
    <lineage>
        <taxon>Eukaryota</taxon>
        <taxon>Metazoa</taxon>
        <taxon>Spiralia</taxon>
        <taxon>Lophotrochozoa</taxon>
        <taxon>Mollusca</taxon>
        <taxon>Gastropoda</taxon>
        <taxon>Heterobranchia</taxon>
        <taxon>Euthyneura</taxon>
        <taxon>Tectipleura</taxon>
        <taxon>Aplysiida</taxon>
        <taxon>Aplysioidea</taxon>
        <taxon>Aplysiidae</taxon>
        <taxon>Aplysia</taxon>
    </lineage>
</organism>
<keyword evidence="7" id="KW-0732">Signal</keyword>
<dbReference type="InterPro" id="IPR011701">
    <property type="entry name" value="MFS"/>
</dbReference>
<evidence type="ECO:0000256" key="6">
    <source>
        <dbReference type="SAM" id="Phobius"/>
    </source>
</evidence>
<keyword evidence="8" id="KW-1185">Reference proteome</keyword>
<name>A0ABM0JM12_APLCA</name>
<evidence type="ECO:0000313" key="9">
    <source>
        <dbReference type="RefSeq" id="XP_005096832.1"/>
    </source>
</evidence>
<evidence type="ECO:0000256" key="4">
    <source>
        <dbReference type="ARBA" id="ARBA00022989"/>
    </source>
</evidence>
<dbReference type="Proteomes" id="UP000694888">
    <property type="component" value="Unplaced"/>
</dbReference>
<feature type="transmembrane region" description="Helical" evidence="6">
    <location>
        <begin position="457"/>
        <end position="477"/>
    </location>
</feature>
<dbReference type="InterPro" id="IPR036259">
    <property type="entry name" value="MFS_trans_sf"/>
</dbReference>
<dbReference type="GeneID" id="101849368"/>
<evidence type="ECO:0000313" key="8">
    <source>
        <dbReference type="Proteomes" id="UP000694888"/>
    </source>
</evidence>
<feature type="chain" id="PRO_5045588410" evidence="7">
    <location>
        <begin position="26"/>
        <end position="481"/>
    </location>
</feature>
<dbReference type="RefSeq" id="XP_005096832.1">
    <property type="nucleotide sequence ID" value="XM_005096775.3"/>
</dbReference>
<dbReference type="Gene3D" id="1.20.1250.20">
    <property type="entry name" value="MFS general substrate transporter like domains"/>
    <property type="match status" value="1"/>
</dbReference>
<feature type="transmembrane region" description="Helical" evidence="6">
    <location>
        <begin position="335"/>
        <end position="355"/>
    </location>
</feature>